<dbReference type="PANTHER" id="PTHR23427">
    <property type="entry name" value="SURFEIT LOCUS PROTEIN"/>
    <property type="match status" value="1"/>
</dbReference>
<dbReference type="InterPro" id="IPR045214">
    <property type="entry name" value="Surf1/Surf4"/>
</dbReference>
<evidence type="ECO:0000256" key="5">
    <source>
        <dbReference type="ARBA" id="ARBA00023136"/>
    </source>
</evidence>
<dbReference type="Proteomes" id="UP000321386">
    <property type="component" value="Unassembled WGS sequence"/>
</dbReference>
<keyword evidence="3 6" id="KW-0812">Transmembrane</keyword>
<dbReference type="PANTHER" id="PTHR23427:SF2">
    <property type="entry name" value="SURFEIT LOCUS PROTEIN 1"/>
    <property type="match status" value="1"/>
</dbReference>
<sequence length="289" mass="29802">MTAPDEAAHPAPDTWSVRAAGEPTTMLRAAVRPRMLVMALLLAAAATVCGLLGAWQLDRAEVRGHRAQAEHDAQVVAATPVPLGDELSPQTAFRGELVARKVSVTGTYEAAGQVVVPERVHEGEVGYLVLTPLRVSDAGGAQGAQAAGAVLPVVRGWVASPDEADEPPAGTVAVTGYLQASEQAAQQAADGVRDGRATAISSAELVGEWGGPIYSGYLVLVDSEPAQGATLALLDPPRTPGSGLNVQNLAYAAQWWIFGGFAAALWLRMVRDEARGRPAAGVPPATPSA</sequence>
<comment type="caution">
    <text evidence="6">Lacks conserved residue(s) required for the propagation of feature annotation.</text>
</comment>
<accession>A0A510UUG4</accession>
<dbReference type="EMBL" id="BJUA01000008">
    <property type="protein sequence ID" value="GEK18219.1"/>
    <property type="molecule type" value="Genomic_DNA"/>
</dbReference>
<evidence type="ECO:0000256" key="6">
    <source>
        <dbReference type="RuleBase" id="RU363076"/>
    </source>
</evidence>
<organism evidence="7 8">
    <name type="scientific">Cellulomonas persica</name>
    <dbReference type="NCBI Taxonomy" id="76861"/>
    <lineage>
        <taxon>Bacteria</taxon>
        <taxon>Bacillati</taxon>
        <taxon>Actinomycetota</taxon>
        <taxon>Actinomycetes</taxon>
        <taxon>Micrococcales</taxon>
        <taxon>Cellulomonadaceae</taxon>
        <taxon>Cellulomonas</taxon>
    </lineage>
</organism>
<name>A0A510UUG4_9CELL</name>
<evidence type="ECO:0000256" key="2">
    <source>
        <dbReference type="ARBA" id="ARBA00007165"/>
    </source>
</evidence>
<proteinExistence type="inferred from homology"/>
<keyword evidence="4 6" id="KW-1133">Transmembrane helix</keyword>
<keyword evidence="6" id="KW-1003">Cell membrane</keyword>
<comment type="similarity">
    <text evidence="2 6">Belongs to the SURF1 family.</text>
</comment>
<dbReference type="InterPro" id="IPR002994">
    <property type="entry name" value="Surf1/Shy1"/>
</dbReference>
<protein>
    <recommendedName>
        <fullName evidence="6">SURF1-like protein</fullName>
    </recommendedName>
</protein>
<reference evidence="7 8" key="1">
    <citation type="submission" date="2019-07" db="EMBL/GenBank/DDBJ databases">
        <title>Whole genome shotgun sequence of Cellulomonas persica NBRC 101101.</title>
        <authorList>
            <person name="Hosoyama A."/>
            <person name="Uohara A."/>
            <person name="Ohji S."/>
            <person name="Ichikawa N."/>
        </authorList>
    </citation>
    <scope>NUCLEOTIDE SEQUENCE [LARGE SCALE GENOMIC DNA]</scope>
    <source>
        <strain evidence="7 8">NBRC 101101</strain>
    </source>
</reference>
<evidence type="ECO:0000313" key="8">
    <source>
        <dbReference type="Proteomes" id="UP000321386"/>
    </source>
</evidence>
<keyword evidence="5 6" id="KW-0472">Membrane</keyword>
<keyword evidence="8" id="KW-1185">Reference proteome</keyword>
<dbReference type="Pfam" id="PF02104">
    <property type="entry name" value="SURF1"/>
    <property type="match status" value="1"/>
</dbReference>
<gene>
    <name evidence="7" type="ORF">CPE01_19520</name>
</gene>
<comment type="subcellular location">
    <subcellularLocation>
        <location evidence="6">Cell membrane</location>
        <topology evidence="6">Multi-pass membrane protein</topology>
    </subcellularLocation>
    <subcellularLocation>
        <location evidence="1">Membrane</location>
    </subcellularLocation>
</comment>
<dbReference type="GO" id="GO:0005886">
    <property type="term" value="C:plasma membrane"/>
    <property type="evidence" value="ECO:0007669"/>
    <property type="project" value="UniProtKB-SubCell"/>
</dbReference>
<dbReference type="PROSITE" id="PS50895">
    <property type="entry name" value="SURF1"/>
    <property type="match status" value="1"/>
</dbReference>
<evidence type="ECO:0000313" key="7">
    <source>
        <dbReference type="EMBL" id="GEK18219.1"/>
    </source>
</evidence>
<evidence type="ECO:0000256" key="3">
    <source>
        <dbReference type="ARBA" id="ARBA00022692"/>
    </source>
</evidence>
<dbReference type="AlphaFoldDB" id="A0A510UUG4"/>
<evidence type="ECO:0000256" key="4">
    <source>
        <dbReference type="ARBA" id="ARBA00022989"/>
    </source>
</evidence>
<evidence type="ECO:0000256" key="1">
    <source>
        <dbReference type="ARBA" id="ARBA00004370"/>
    </source>
</evidence>
<comment type="caution">
    <text evidence="7">The sequence shown here is derived from an EMBL/GenBank/DDBJ whole genome shotgun (WGS) entry which is preliminary data.</text>
</comment>
<feature type="transmembrane region" description="Helical" evidence="6">
    <location>
        <begin position="35"/>
        <end position="55"/>
    </location>
</feature>
<dbReference type="CDD" id="cd06662">
    <property type="entry name" value="SURF1"/>
    <property type="match status" value="1"/>
</dbReference>